<dbReference type="SUPFAM" id="SSF88697">
    <property type="entry name" value="PUA domain-like"/>
    <property type="match status" value="1"/>
</dbReference>
<dbReference type="CDD" id="cd11572">
    <property type="entry name" value="RlmI_M_like"/>
    <property type="match status" value="1"/>
</dbReference>
<accession>A0AAN0RJG2</accession>
<comment type="subcellular location">
    <subcellularLocation>
        <location evidence="1">Cytoplasm</location>
    </subcellularLocation>
</comment>
<proteinExistence type="inferred from homology"/>
<evidence type="ECO:0000259" key="7">
    <source>
        <dbReference type="Pfam" id="PF10672"/>
    </source>
</evidence>
<dbReference type="GO" id="GO:0032259">
    <property type="term" value="P:methylation"/>
    <property type="evidence" value="ECO:0007669"/>
    <property type="project" value="UniProtKB-KW"/>
</dbReference>
<evidence type="ECO:0000259" key="8">
    <source>
        <dbReference type="Pfam" id="PF17785"/>
    </source>
</evidence>
<evidence type="ECO:0000256" key="3">
    <source>
        <dbReference type="ARBA" id="ARBA00022603"/>
    </source>
</evidence>
<keyword evidence="10" id="KW-1185">Reference proteome</keyword>
<dbReference type="GO" id="GO:0005737">
    <property type="term" value="C:cytoplasm"/>
    <property type="evidence" value="ECO:0007669"/>
    <property type="project" value="UniProtKB-SubCell"/>
</dbReference>
<evidence type="ECO:0000313" key="9">
    <source>
        <dbReference type="EMBL" id="AII87229.1"/>
    </source>
</evidence>
<dbReference type="Pfam" id="PF10672">
    <property type="entry name" value="Methyltrans_SAM"/>
    <property type="match status" value="1"/>
</dbReference>
<dbReference type="InterPro" id="IPR015947">
    <property type="entry name" value="PUA-like_sf"/>
</dbReference>
<dbReference type="KEGG" id="ptp:RCA23_c16940"/>
<dbReference type="InterPro" id="IPR041532">
    <property type="entry name" value="RlmI-like_PUA"/>
</dbReference>
<dbReference type="PANTHER" id="PTHR42873">
    <property type="entry name" value="RIBOSOMAL RNA LARGE SUBUNIT METHYLTRANSFERASE"/>
    <property type="match status" value="1"/>
</dbReference>
<protein>
    <submittedName>
        <fullName evidence="9">Ribosomal RNA large subunit methyltransferase</fullName>
    </submittedName>
</protein>
<evidence type="ECO:0000313" key="10">
    <source>
        <dbReference type="Proteomes" id="UP000028680"/>
    </source>
</evidence>
<dbReference type="InterPro" id="IPR029063">
    <property type="entry name" value="SAM-dependent_MTases_sf"/>
</dbReference>
<evidence type="ECO:0000256" key="4">
    <source>
        <dbReference type="ARBA" id="ARBA00022679"/>
    </source>
</evidence>
<dbReference type="NCBIfam" id="NF046099">
    <property type="entry name" value="RSP_2647_MTase"/>
    <property type="match status" value="1"/>
</dbReference>
<dbReference type="Proteomes" id="UP000028680">
    <property type="component" value="Chromosome"/>
</dbReference>
<dbReference type="CDD" id="cd02440">
    <property type="entry name" value="AdoMet_MTases"/>
    <property type="match status" value="1"/>
</dbReference>
<evidence type="ECO:0000256" key="1">
    <source>
        <dbReference type="ARBA" id="ARBA00004496"/>
    </source>
</evidence>
<evidence type="ECO:0000256" key="2">
    <source>
        <dbReference type="ARBA" id="ARBA00022490"/>
    </source>
</evidence>
<keyword evidence="5" id="KW-0949">S-adenosyl-L-methionine</keyword>
<sequence>MHSDHPVIRLKPKTNAQRLRHGFPWVYDNELVTDRRTKAIAPGSLAILQDHGQNTLGLFAVNPNSKIFARKISDDLDCAVDQPWFAQKIAKALALREALYSQPYYRLIHAEADQLPGLIIDRFSDLLVIQPNAAWVDQRLPALVAALSDILKPSSIVVNGAGRARVLEGLDDARYMALGEMPSDAIEVAMNGAVYFADVAEGQKTGIFYDQRPNHKFVQDLAQGKSVLDVFSHVGGFGLAAMANGAANVTCVDGSQPALTLASRGALATRAETPFEAIKGDAFDVMGALAGQGKTYELVICDPPAFAPQKAAREAGLRAYERVARLASALVAEGGYLTLCSCSNAADIERFRAASIRGIGRAGRQAQLIYTGGAGPDHPHHMALAESSYLKTLVFRMQ</sequence>
<keyword evidence="4" id="KW-0808">Transferase</keyword>
<dbReference type="Gene3D" id="3.40.50.150">
    <property type="entry name" value="Vaccinia Virus protein VP39"/>
    <property type="match status" value="1"/>
</dbReference>
<dbReference type="GO" id="GO:0003723">
    <property type="term" value="F:RNA binding"/>
    <property type="evidence" value="ECO:0007669"/>
    <property type="project" value="InterPro"/>
</dbReference>
<evidence type="ECO:0000256" key="6">
    <source>
        <dbReference type="ARBA" id="ARBA00038091"/>
    </source>
</evidence>
<feature type="domain" description="S-adenosylmethionine-dependent methyltransferase" evidence="7">
    <location>
        <begin position="175"/>
        <end position="344"/>
    </location>
</feature>
<organism evidence="9 10">
    <name type="scientific">Planktomarina temperata RCA23</name>
    <dbReference type="NCBI Taxonomy" id="666509"/>
    <lineage>
        <taxon>Bacteria</taxon>
        <taxon>Pseudomonadati</taxon>
        <taxon>Pseudomonadota</taxon>
        <taxon>Alphaproteobacteria</taxon>
        <taxon>Rhodobacterales</taxon>
        <taxon>Paracoccaceae</taxon>
        <taxon>Planktomarina</taxon>
    </lineage>
</organism>
<dbReference type="InterPro" id="IPR036974">
    <property type="entry name" value="PUA_sf"/>
</dbReference>
<name>A0AAN0RJG2_9RHOB</name>
<gene>
    <name evidence="9" type="ORF">RCA23_c16940</name>
</gene>
<dbReference type="Pfam" id="PF17785">
    <property type="entry name" value="PUA_3"/>
    <property type="match status" value="1"/>
</dbReference>
<dbReference type="EMBL" id="CP003984">
    <property type="protein sequence ID" value="AII87229.1"/>
    <property type="molecule type" value="Genomic_DNA"/>
</dbReference>
<dbReference type="RefSeq" id="WP_044049974.1">
    <property type="nucleotide sequence ID" value="NZ_CP003984.1"/>
</dbReference>
<dbReference type="Gene3D" id="3.30.750.80">
    <property type="entry name" value="RNA methyltransferase domain (HRMD) like"/>
    <property type="match status" value="1"/>
</dbReference>
<dbReference type="PANTHER" id="PTHR42873:SF1">
    <property type="entry name" value="S-ADENOSYLMETHIONINE-DEPENDENT METHYLTRANSFERASE DOMAIN-CONTAINING PROTEIN"/>
    <property type="match status" value="1"/>
</dbReference>
<reference evidence="9 10" key="1">
    <citation type="journal article" date="2014" name="ISME J.">
        <title>Adaptation of an abundant Roseobacter RCA organism to pelagic systems revealed by genomic and transcriptomic analyses.</title>
        <authorList>
            <person name="Voget S."/>
            <person name="Wemheuer B."/>
            <person name="Brinkhoff T."/>
            <person name="Vollmers J."/>
            <person name="Dietrich S."/>
            <person name="Giebel H.A."/>
            <person name="Beardsley C."/>
            <person name="Sardemann C."/>
            <person name="Bakenhus I."/>
            <person name="Billerbeck S."/>
            <person name="Daniel R."/>
            <person name="Simon M."/>
        </authorList>
    </citation>
    <scope>NUCLEOTIDE SEQUENCE [LARGE SCALE GENOMIC DNA]</scope>
    <source>
        <strain evidence="9 10">RCA23</strain>
    </source>
</reference>
<keyword evidence="2" id="KW-0963">Cytoplasm</keyword>
<dbReference type="Gene3D" id="2.30.130.10">
    <property type="entry name" value="PUA domain"/>
    <property type="match status" value="1"/>
</dbReference>
<feature type="domain" description="RlmI-like PUA" evidence="8">
    <location>
        <begin position="8"/>
        <end position="73"/>
    </location>
</feature>
<comment type="similarity">
    <text evidence="6">Belongs to the methyltransferase superfamily. RlmI family.</text>
</comment>
<keyword evidence="3 9" id="KW-0489">Methyltransferase</keyword>
<dbReference type="GO" id="GO:0008168">
    <property type="term" value="F:methyltransferase activity"/>
    <property type="evidence" value="ECO:0007669"/>
    <property type="project" value="UniProtKB-KW"/>
</dbReference>
<dbReference type="InterPro" id="IPR019614">
    <property type="entry name" value="SAM-dep_methyl-trfase"/>
</dbReference>
<evidence type="ECO:0000256" key="5">
    <source>
        <dbReference type="ARBA" id="ARBA00022691"/>
    </source>
</evidence>
<dbReference type="SUPFAM" id="SSF53335">
    <property type="entry name" value="S-adenosyl-L-methionine-dependent methyltransferases"/>
    <property type="match status" value="1"/>
</dbReference>
<dbReference type="AlphaFoldDB" id="A0AAN0RJG2"/>